<dbReference type="AlphaFoldDB" id="A0A9P6B422"/>
<sequence>MRPVKEHKPSWDLVTYIRPIFGARTSIREAFFGSSPGILLEYVLNRPDTSGACFGSSAEVRDTANIHILALEHPDVGGERALIDNGHSSRDPRGPAAC</sequence>
<dbReference type="EMBL" id="MU128932">
    <property type="protein sequence ID" value="KAF9517338.1"/>
    <property type="molecule type" value="Genomic_DNA"/>
</dbReference>
<dbReference type="Gene3D" id="3.40.50.720">
    <property type="entry name" value="NAD(P)-binding Rossmann-like Domain"/>
    <property type="match status" value="1"/>
</dbReference>
<organism evidence="1 2">
    <name type="scientific">Hydnum rufescens UP504</name>
    <dbReference type="NCBI Taxonomy" id="1448309"/>
    <lineage>
        <taxon>Eukaryota</taxon>
        <taxon>Fungi</taxon>
        <taxon>Dikarya</taxon>
        <taxon>Basidiomycota</taxon>
        <taxon>Agaricomycotina</taxon>
        <taxon>Agaricomycetes</taxon>
        <taxon>Cantharellales</taxon>
        <taxon>Hydnaceae</taxon>
        <taxon>Hydnum</taxon>
    </lineage>
</organism>
<proteinExistence type="predicted"/>
<accession>A0A9P6B422</accession>
<comment type="caution">
    <text evidence="1">The sequence shown here is derived from an EMBL/GenBank/DDBJ whole genome shotgun (WGS) entry which is preliminary data.</text>
</comment>
<dbReference type="OrthoDB" id="2735536at2759"/>
<name>A0A9P6B422_9AGAM</name>
<protein>
    <submittedName>
        <fullName evidence="1">Uncharacterized protein</fullName>
    </submittedName>
</protein>
<evidence type="ECO:0000313" key="1">
    <source>
        <dbReference type="EMBL" id="KAF9517338.1"/>
    </source>
</evidence>
<dbReference type="Proteomes" id="UP000886523">
    <property type="component" value="Unassembled WGS sequence"/>
</dbReference>
<gene>
    <name evidence="1" type="ORF">BS47DRAFT_1389875</name>
</gene>
<reference evidence="1" key="1">
    <citation type="journal article" date="2020" name="Nat. Commun.">
        <title>Large-scale genome sequencing of mycorrhizal fungi provides insights into the early evolution of symbiotic traits.</title>
        <authorList>
            <person name="Miyauchi S."/>
            <person name="Kiss E."/>
            <person name="Kuo A."/>
            <person name="Drula E."/>
            <person name="Kohler A."/>
            <person name="Sanchez-Garcia M."/>
            <person name="Morin E."/>
            <person name="Andreopoulos B."/>
            <person name="Barry K.W."/>
            <person name="Bonito G."/>
            <person name="Buee M."/>
            <person name="Carver A."/>
            <person name="Chen C."/>
            <person name="Cichocki N."/>
            <person name="Clum A."/>
            <person name="Culley D."/>
            <person name="Crous P.W."/>
            <person name="Fauchery L."/>
            <person name="Girlanda M."/>
            <person name="Hayes R.D."/>
            <person name="Keri Z."/>
            <person name="LaButti K."/>
            <person name="Lipzen A."/>
            <person name="Lombard V."/>
            <person name="Magnuson J."/>
            <person name="Maillard F."/>
            <person name="Murat C."/>
            <person name="Nolan M."/>
            <person name="Ohm R.A."/>
            <person name="Pangilinan J."/>
            <person name="Pereira M.F."/>
            <person name="Perotto S."/>
            <person name="Peter M."/>
            <person name="Pfister S."/>
            <person name="Riley R."/>
            <person name="Sitrit Y."/>
            <person name="Stielow J.B."/>
            <person name="Szollosi G."/>
            <person name="Zifcakova L."/>
            <person name="Stursova M."/>
            <person name="Spatafora J.W."/>
            <person name="Tedersoo L."/>
            <person name="Vaario L.M."/>
            <person name="Yamada A."/>
            <person name="Yan M."/>
            <person name="Wang P."/>
            <person name="Xu J."/>
            <person name="Bruns T."/>
            <person name="Baldrian P."/>
            <person name="Vilgalys R."/>
            <person name="Dunand C."/>
            <person name="Henrissat B."/>
            <person name="Grigoriev I.V."/>
            <person name="Hibbett D."/>
            <person name="Nagy L.G."/>
            <person name="Martin F.M."/>
        </authorList>
    </citation>
    <scope>NUCLEOTIDE SEQUENCE</scope>
    <source>
        <strain evidence="1">UP504</strain>
    </source>
</reference>
<evidence type="ECO:0000313" key="2">
    <source>
        <dbReference type="Proteomes" id="UP000886523"/>
    </source>
</evidence>
<keyword evidence="2" id="KW-1185">Reference proteome</keyword>